<evidence type="ECO:0000313" key="2">
    <source>
        <dbReference type="EMBL" id="MDQ1121288.1"/>
    </source>
</evidence>
<keyword evidence="1" id="KW-0732">Signal</keyword>
<feature type="chain" id="PRO_5043465593" description="DUF2782 domain-containing protein" evidence="1">
    <location>
        <begin position="26"/>
        <end position="110"/>
    </location>
</feature>
<dbReference type="EMBL" id="JAUTBB010000001">
    <property type="protein sequence ID" value="MDQ1121288.1"/>
    <property type="molecule type" value="Genomic_DNA"/>
</dbReference>
<proteinExistence type="predicted"/>
<comment type="caution">
    <text evidence="2">The sequence shown here is derived from an EMBL/GenBank/DDBJ whole genome shotgun (WGS) entry which is preliminary data.</text>
</comment>
<protein>
    <recommendedName>
        <fullName evidence="4">DUF2782 domain-containing protein</fullName>
    </recommendedName>
</protein>
<reference evidence="2" key="1">
    <citation type="submission" date="2023-07" db="EMBL/GenBank/DDBJ databases">
        <title>Functional and genomic diversity of the sorghum phyllosphere microbiome.</title>
        <authorList>
            <person name="Shade A."/>
        </authorList>
    </citation>
    <scope>NUCLEOTIDE SEQUENCE</scope>
    <source>
        <strain evidence="2">SORGH_AS_0908</strain>
    </source>
</reference>
<dbReference type="InterPro" id="IPR021357">
    <property type="entry name" value="DUF2782"/>
</dbReference>
<dbReference type="Pfam" id="PF11191">
    <property type="entry name" value="DUF2782"/>
    <property type="match status" value="1"/>
</dbReference>
<dbReference type="AlphaFoldDB" id="A0AAW8GGE8"/>
<sequence length="110" mass="12063">MKRLMPVLTCLLLSGGILLTGCASGGGERHGGRDLTEMDLPDADVAVRTEDNGDVIQEYRVAGALRMVKITPSRGPAYYLYDDNGDGRLDRSSDPNRGDISPVYWKLYGW</sequence>
<evidence type="ECO:0000256" key="1">
    <source>
        <dbReference type="SAM" id="SignalP"/>
    </source>
</evidence>
<dbReference type="Proteomes" id="UP001234354">
    <property type="component" value="Unassembled WGS sequence"/>
</dbReference>
<name>A0AAW8GGE8_9GAMM</name>
<dbReference type="Gene3D" id="2.20.130.30">
    <property type="entry name" value="Protein of unknown function DUF2782"/>
    <property type="match status" value="1"/>
</dbReference>
<dbReference type="PROSITE" id="PS51257">
    <property type="entry name" value="PROKAR_LIPOPROTEIN"/>
    <property type="match status" value="1"/>
</dbReference>
<feature type="signal peptide" evidence="1">
    <location>
        <begin position="1"/>
        <end position="25"/>
    </location>
</feature>
<gene>
    <name evidence="2" type="ORF">QE383_003596</name>
</gene>
<organism evidence="2 3">
    <name type="scientific">Pseudoxanthomonas winnipegensis</name>
    <dbReference type="NCBI Taxonomy" id="2480810"/>
    <lineage>
        <taxon>Bacteria</taxon>
        <taxon>Pseudomonadati</taxon>
        <taxon>Pseudomonadota</taxon>
        <taxon>Gammaproteobacteria</taxon>
        <taxon>Lysobacterales</taxon>
        <taxon>Lysobacteraceae</taxon>
        <taxon>Pseudoxanthomonas</taxon>
    </lineage>
</organism>
<evidence type="ECO:0008006" key="4">
    <source>
        <dbReference type="Google" id="ProtNLM"/>
    </source>
</evidence>
<accession>A0AAW8GGE8</accession>
<evidence type="ECO:0000313" key="3">
    <source>
        <dbReference type="Proteomes" id="UP001234354"/>
    </source>
</evidence>